<dbReference type="InterPro" id="IPR002560">
    <property type="entry name" value="Transposase_DDE"/>
</dbReference>
<proteinExistence type="predicted"/>
<dbReference type="RefSeq" id="WP_133805698.1">
    <property type="nucleotide sequence ID" value="NZ_SNWQ01000039.1"/>
</dbReference>
<protein>
    <submittedName>
        <fullName evidence="2">Transposase</fullName>
    </submittedName>
</protein>
<comment type="caution">
    <text evidence="2">The sequence shown here is derived from an EMBL/GenBank/DDBJ whole genome shotgun (WGS) entry which is preliminary data.</text>
</comment>
<dbReference type="InterPro" id="IPR047951">
    <property type="entry name" value="Transpos_ISL3"/>
</dbReference>
<dbReference type="OrthoDB" id="5150170at2"/>
<dbReference type="EMBL" id="SNWQ01000039">
    <property type="protein sequence ID" value="TDO30228.1"/>
    <property type="molecule type" value="Genomic_DNA"/>
</dbReference>
<name>A0A4V6PSM1_9ACTN</name>
<dbReference type="NCBIfam" id="NF033550">
    <property type="entry name" value="transpos_ISL3"/>
    <property type="match status" value="1"/>
</dbReference>
<dbReference type="PANTHER" id="PTHR33498">
    <property type="entry name" value="TRANSPOSASE FOR INSERTION SEQUENCE ELEMENT IS1557"/>
    <property type="match status" value="1"/>
</dbReference>
<sequence length="439" mass="49716">MYDATSPAGFTCPDLNKFARLDELGLEVTGQRLEPDRAVLACRVVEPDQWCRRCGCEGRARDTVTRRLAHEPLGWRPTMLVVTVRRYRCTGCGHVWRQDTSLAAEPRAKLSRRGLRWALEAIVCQHLTVARVAEGLDVAWNTANDAVLAEGKRVLINDTTRLDRVRVIGVDEHLWRHTRRGDKYVTVIIDLTAIREGTGTARLLDMIQGRSKQAFKTWLAERPEAWRERVEVVAMDGFTGFKTAASEELPDAVAVMDPFHVVRLAGDALHRCRRRVQQAIHGNRGRKEDPLYRARRTLHTGADLLTGKQTDRLTALFADEQHVEVEATWGIYQRMIAAYREQDRRRGRELMVNLIESVSHGVPKTLTEIITLGRTLKKREDDLLAYFDRPGTSNGPTEAINGRLEHLRGSALGFRNLTNYVARSLLEAGGFRPPLHPRS</sequence>
<feature type="domain" description="Transposase IS204/IS1001/IS1096/IS1165 DDE" evidence="1">
    <location>
        <begin position="168"/>
        <end position="423"/>
    </location>
</feature>
<keyword evidence="3" id="KW-1185">Reference proteome</keyword>
<gene>
    <name evidence="2" type="ORF">EV643_13927</name>
</gene>
<dbReference type="AlphaFoldDB" id="A0A4V6PSM1"/>
<dbReference type="PANTHER" id="PTHR33498:SF1">
    <property type="entry name" value="TRANSPOSASE FOR INSERTION SEQUENCE ELEMENT IS1557"/>
    <property type="match status" value="1"/>
</dbReference>
<evidence type="ECO:0000259" key="1">
    <source>
        <dbReference type="Pfam" id="PF01610"/>
    </source>
</evidence>
<dbReference type="Pfam" id="PF01610">
    <property type="entry name" value="DDE_Tnp_ISL3"/>
    <property type="match status" value="1"/>
</dbReference>
<organism evidence="2 3">
    <name type="scientific">Kribbella caucasensis</name>
    <dbReference type="NCBI Taxonomy" id="2512215"/>
    <lineage>
        <taxon>Bacteria</taxon>
        <taxon>Bacillati</taxon>
        <taxon>Actinomycetota</taxon>
        <taxon>Actinomycetes</taxon>
        <taxon>Propionibacteriales</taxon>
        <taxon>Kribbellaceae</taxon>
        <taxon>Kribbella</taxon>
    </lineage>
</organism>
<evidence type="ECO:0000313" key="2">
    <source>
        <dbReference type="EMBL" id="TDO30228.1"/>
    </source>
</evidence>
<reference evidence="2 3" key="1">
    <citation type="submission" date="2019-03" db="EMBL/GenBank/DDBJ databases">
        <title>Genomic Encyclopedia of Type Strains, Phase III (KMG-III): the genomes of soil and plant-associated and newly described type strains.</title>
        <authorList>
            <person name="Whitman W."/>
        </authorList>
    </citation>
    <scope>NUCLEOTIDE SEQUENCE [LARGE SCALE GENOMIC DNA]</scope>
    <source>
        <strain evidence="2 3">VKM Ac-2527</strain>
    </source>
</reference>
<accession>A0A4V6PSM1</accession>
<dbReference type="Proteomes" id="UP000295388">
    <property type="component" value="Unassembled WGS sequence"/>
</dbReference>
<evidence type="ECO:0000313" key="3">
    <source>
        <dbReference type="Proteomes" id="UP000295388"/>
    </source>
</evidence>